<feature type="region of interest" description="Disordered" evidence="6">
    <location>
        <begin position="515"/>
        <end position="537"/>
    </location>
</feature>
<evidence type="ECO:0000256" key="3">
    <source>
        <dbReference type="ARBA" id="ARBA00022840"/>
    </source>
</evidence>
<dbReference type="InterPro" id="IPR004364">
    <property type="entry name" value="Aa-tRNA-synt_II"/>
</dbReference>
<evidence type="ECO:0000256" key="2">
    <source>
        <dbReference type="ARBA" id="ARBA00022741"/>
    </source>
</evidence>
<dbReference type="SUPFAM" id="SSF50249">
    <property type="entry name" value="Nucleic acid-binding proteins"/>
    <property type="match status" value="1"/>
</dbReference>
<dbReference type="EMBL" id="JH792992">
    <property type="protein sequence ID" value="ELQ44534.1"/>
    <property type="molecule type" value="Genomic_DNA"/>
</dbReference>
<gene>
    <name evidence="8" type="ORF">OOU_Y34scaffold00080g2</name>
</gene>
<name>A0AA97P9M7_PYRO3</name>
<dbReference type="InterPro" id="IPR045864">
    <property type="entry name" value="aa-tRNA-synth_II/BPL/LPL"/>
</dbReference>
<evidence type="ECO:0000313" key="8">
    <source>
        <dbReference type="EMBL" id="ELQ44534.1"/>
    </source>
</evidence>
<sequence length="788" mass="87339">MNCWFRLKDGGFPTTSNEVRYILDSPEMRPIGCLARRAAIVRWPVANRLGSSAHRRPTLSTRCVSNTSSASSQSVARLLEWKPTTDAQNVIVDGYVRSVRSMKTASFVSLGDGSCIAPLQAIVPVDQADGLSVGAAVRLTGSWVSSPGRGQTHELRVQEVQVVGPSDAKTFPLQKKYHTPEFLRTIPHIRHRTPFNSTLLRLRSEVIRSMSHFFFTRDFVQTHPPVVTSSDCEGAGEVFEVLPASDGQISTEGVQKSTQPFFDSQKYLTVSAQLHLEALAQSVGNVWTLSPTFRAEKSDTPRHLSEFYMMEAEMSFVESMDTVMDLVEDLLRFATKELSSTKLFEDLQHRSKEGADDLTTPEEVRSRWNGLMADSWPRITYSDAIRLLESESQDRPDMFNFKPIWGHGLQAEHEKYIARVVGGGKPVFVTHYPRDLKAFYMLQSASATGKAGTSASFSAGTSRSDPEATTLRETVDCFDLLVPDLCEIAGGSMREHRLQPLLGVMQSRGMVPQVSDVGSSSLASRGDGDSDPVSNTTDAQHAGALDWYVDLRRWGCPPHGGFGIGFDRLLCYLSGVQSIRDIVAFPRWYGRDARYASQLPSDPRLAMDLDFEPADTSQLLGRVMAASVTWIRHSALGTSYPGLLEVEGHKSLRPGDGSIHGLCFLRDAQNSHTSNVKVLRLFLGRSPVCASDQRRGSRRLSKYKPSDLLPTLYDGATICCQRSCSRTGEIWGLLAAYHILGDAKRGQGASLNEWISDMNTIMNKSYQFKAHRCQKAVIPFPYDTRTRS</sequence>
<evidence type="ECO:0000256" key="4">
    <source>
        <dbReference type="ARBA" id="ARBA00022917"/>
    </source>
</evidence>
<dbReference type="GO" id="GO:0004816">
    <property type="term" value="F:asparagine-tRNA ligase activity"/>
    <property type="evidence" value="ECO:0007669"/>
    <property type="project" value="TreeGrafter"/>
</dbReference>
<dbReference type="CDD" id="cd04318">
    <property type="entry name" value="EcAsnRS_like_N"/>
    <property type="match status" value="1"/>
</dbReference>
<dbReference type="Gene3D" id="2.40.50.140">
    <property type="entry name" value="Nucleic acid-binding proteins"/>
    <property type="match status" value="1"/>
</dbReference>
<evidence type="ECO:0000256" key="1">
    <source>
        <dbReference type="ARBA" id="ARBA00022598"/>
    </source>
</evidence>
<dbReference type="SUPFAM" id="SSF55681">
    <property type="entry name" value="Class II aaRS and biotin synthetases"/>
    <property type="match status" value="1"/>
</dbReference>
<dbReference type="InterPro" id="IPR004365">
    <property type="entry name" value="NA-bd_OB_tRNA"/>
</dbReference>
<evidence type="ECO:0000256" key="5">
    <source>
        <dbReference type="ARBA" id="ARBA00023146"/>
    </source>
</evidence>
<dbReference type="InterPro" id="IPR002312">
    <property type="entry name" value="Asp/Asn-tRNA-synth_IIb"/>
</dbReference>
<dbReference type="AlphaFoldDB" id="A0AA97P9M7"/>
<keyword evidence="1" id="KW-0436">Ligase</keyword>
<dbReference type="Proteomes" id="UP000011086">
    <property type="component" value="Unassembled WGS sequence"/>
</dbReference>
<keyword evidence="4" id="KW-0648">Protein biosynthesis</keyword>
<evidence type="ECO:0000256" key="6">
    <source>
        <dbReference type="SAM" id="MobiDB-lite"/>
    </source>
</evidence>
<dbReference type="InterPro" id="IPR006195">
    <property type="entry name" value="aa-tRNA-synth_II"/>
</dbReference>
<dbReference type="PANTHER" id="PTHR22594:SF34">
    <property type="entry name" value="ASPARAGINE--TRNA LIGASE, MITOCHONDRIAL-RELATED"/>
    <property type="match status" value="1"/>
</dbReference>
<dbReference type="GO" id="GO:0003676">
    <property type="term" value="F:nucleic acid binding"/>
    <property type="evidence" value="ECO:0007669"/>
    <property type="project" value="InterPro"/>
</dbReference>
<dbReference type="PANTHER" id="PTHR22594">
    <property type="entry name" value="ASPARTYL/LYSYL-TRNA SYNTHETASE"/>
    <property type="match status" value="1"/>
</dbReference>
<dbReference type="GO" id="GO:0005739">
    <property type="term" value="C:mitochondrion"/>
    <property type="evidence" value="ECO:0007669"/>
    <property type="project" value="TreeGrafter"/>
</dbReference>
<accession>A0AA97P9M7</accession>
<proteinExistence type="predicted"/>
<reference evidence="8" key="1">
    <citation type="journal article" date="2012" name="PLoS Genet.">
        <title>Comparative analysis of the genomes of two field isolates of the rice blast fungus Magnaporthe oryzae.</title>
        <authorList>
            <person name="Xue M."/>
            <person name="Yang J."/>
            <person name="Li Z."/>
            <person name="Hu S."/>
            <person name="Yao N."/>
            <person name="Dean R.A."/>
            <person name="Zhao W."/>
            <person name="Shen M."/>
            <person name="Zhang H."/>
            <person name="Li C."/>
            <person name="Liu L."/>
            <person name="Cao L."/>
            <person name="Xu X."/>
            <person name="Xing Y."/>
            <person name="Hsiang T."/>
            <person name="Zhang Z."/>
            <person name="Xu J.R."/>
            <person name="Peng Y.L."/>
        </authorList>
    </citation>
    <scope>NUCLEOTIDE SEQUENCE</scope>
    <source>
        <strain evidence="8">Y34</strain>
    </source>
</reference>
<dbReference type="InterPro" id="IPR012340">
    <property type="entry name" value="NA-bd_OB-fold"/>
</dbReference>
<keyword evidence="5" id="KW-0030">Aminoacyl-tRNA synthetase</keyword>
<dbReference type="PRINTS" id="PR01042">
    <property type="entry name" value="TRNASYNTHASP"/>
</dbReference>
<organism evidence="8">
    <name type="scientific">Pyricularia oryzae (strain Y34)</name>
    <name type="common">Rice blast fungus</name>
    <name type="synonym">Magnaporthe oryzae</name>
    <dbReference type="NCBI Taxonomy" id="1143189"/>
    <lineage>
        <taxon>Eukaryota</taxon>
        <taxon>Fungi</taxon>
        <taxon>Dikarya</taxon>
        <taxon>Ascomycota</taxon>
        <taxon>Pezizomycotina</taxon>
        <taxon>Sordariomycetes</taxon>
        <taxon>Sordariomycetidae</taxon>
        <taxon>Magnaporthales</taxon>
        <taxon>Pyriculariaceae</taxon>
        <taxon>Pyricularia</taxon>
    </lineage>
</organism>
<dbReference type="Pfam" id="PF01336">
    <property type="entry name" value="tRNA_anti-codon"/>
    <property type="match status" value="1"/>
</dbReference>
<dbReference type="GO" id="GO:0006421">
    <property type="term" value="P:asparaginyl-tRNA aminoacylation"/>
    <property type="evidence" value="ECO:0007669"/>
    <property type="project" value="TreeGrafter"/>
</dbReference>
<dbReference type="GO" id="GO:0005524">
    <property type="term" value="F:ATP binding"/>
    <property type="evidence" value="ECO:0007669"/>
    <property type="project" value="UniProtKB-KW"/>
</dbReference>
<feature type="domain" description="Aminoacyl-transfer RNA synthetases class-II family profile" evidence="7">
    <location>
        <begin position="200"/>
        <end position="586"/>
    </location>
</feature>
<dbReference type="PROSITE" id="PS50862">
    <property type="entry name" value="AA_TRNA_LIGASE_II"/>
    <property type="match status" value="1"/>
</dbReference>
<protein>
    <submittedName>
        <fullName evidence="8">Asparaginyl-tRNA synthetase</fullName>
    </submittedName>
</protein>
<dbReference type="Pfam" id="PF00152">
    <property type="entry name" value="tRNA-synt_2"/>
    <property type="match status" value="1"/>
</dbReference>
<evidence type="ECO:0000259" key="7">
    <source>
        <dbReference type="PROSITE" id="PS50862"/>
    </source>
</evidence>
<keyword evidence="3" id="KW-0067">ATP-binding</keyword>
<dbReference type="Gene3D" id="3.30.930.10">
    <property type="entry name" value="Bira Bifunctional Protein, Domain 2"/>
    <property type="match status" value="1"/>
</dbReference>
<keyword evidence="2" id="KW-0547">Nucleotide-binding</keyword>